<dbReference type="PANTHER" id="PTHR33931">
    <property type="entry name" value="HOLIN-LIKE PROTEIN CIDA-RELATED"/>
    <property type="match status" value="1"/>
</dbReference>
<dbReference type="InterPro" id="IPR005538">
    <property type="entry name" value="LrgA/CidA"/>
</dbReference>
<evidence type="ECO:0000256" key="2">
    <source>
        <dbReference type="ARBA" id="ARBA00022475"/>
    </source>
</evidence>
<feature type="transmembrane region" description="Helical" evidence="6">
    <location>
        <begin position="20"/>
        <end position="42"/>
    </location>
</feature>
<feature type="transmembrane region" description="Helical" evidence="6">
    <location>
        <begin position="81"/>
        <end position="105"/>
    </location>
</feature>
<feature type="transmembrane region" description="Helical" evidence="6">
    <location>
        <begin position="54"/>
        <end position="75"/>
    </location>
</feature>
<evidence type="ECO:0000256" key="3">
    <source>
        <dbReference type="ARBA" id="ARBA00022692"/>
    </source>
</evidence>
<dbReference type="EMBL" id="JACHHT010000001">
    <property type="protein sequence ID" value="MBB6520477.1"/>
    <property type="molecule type" value="Genomic_DNA"/>
</dbReference>
<organism evidence="7 8">
    <name type="scientific">Pseudoteredinibacter isoporae</name>
    <dbReference type="NCBI Taxonomy" id="570281"/>
    <lineage>
        <taxon>Bacteria</taxon>
        <taxon>Pseudomonadati</taxon>
        <taxon>Pseudomonadota</taxon>
        <taxon>Gammaproteobacteria</taxon>
        <taxon>Cellvibrionales</taxon>
        <taxon>Cellvibrionaceae</taxon>
        <taxon>Pseudoteredinibacter</taxon>
    </lineage>
</organism>
<keyword evidence="5 6" id="KW-0472">Membrane</keyword>
<name>A0A7X0JQW1_9GAMM</name>
<reference evidence="7 8" key="1">
    <citation type="submission" date="2020-08" db="EMBL/GenBank/DDBJ databases">
        <title>Genomic Encyclopedia of Type Strains, Phase IV (KMG-IV): sequencing the most valuable type-strain genomes for metagenomic binning, comparative biology and taxonomic classification.</title>
        <authorList>
            <person name="Goeker M."/>
        </authorList>
    </citation>
    <scope>NUCLEOTIDE SEQUENCE [LARGE SCALE GENOMIC DNA]</scope>
    <source>
        <strain evidence="7 8">DSM 22368</strain>
    </source>
</reference>
<gene>
    <name evidence="7" type="ORF">HNR48_000755</name>
</gene>
<dbReference type="FunCoup" id="A0A7X0JQW1">
    <property type="interactions" value="50"/>
</dbReference>
<dbReference type="Proteomes" id="UP000528457">
    <property type="component" value="Unassembled WGS sequence"/>
</dbReference>
<evidence type="ECO:0000256" key="6">
    <source>
        <dbReference type="SAM" id="Phobius"/>
    </source>
</evidence>
<evidence type="ECO:0000256" key="5">
    <source>
        <dbReference type="ARBA" id="ARBA00023136"/>
    </source>
</evidence>
<evidence type="ECO:0000313" key="8">
    <source>
        <dbReference type="Proteomes" id="UP000528457"/>
    </source>
</evidence>
<sequence length="113" mass="12375">MVRGLLVLFFFQWLGEWISLATQAPIPGPVIGMLLLLLALLLRQKVSSGLQQSSHVLVQHLSLLFLPAGVGIFFLSKDVIAQWPAIAVAMVLGTLISLVLSSWIVKKQVRSDD</sequence>
<keyword evidence="4 6" id="KW-1133">Transmembrane helix</keyword>
<comment type="caution">
    <text evidence="7">The sequence shown here is derived from an EMBL/GenBank/DDBJ whole genome shotgun (WGS) entry which is preliminary data.</text>
</comment>
<accession>A0A7X0JQW1</accession>
<dbReference type="Pfam" id="PF03788">
    <property type="entry name" value="LrgA"/>
    <property type="match status" value="1"/>
</dbReference>
<keyword evidence="3 6" id="KW-0812">Transmembrane</keyword>
<dbReference type="AlphaFoldDB" id="A0A7X0JQW1"/>
<dbReference type="GO" id="GO:0005886">
    <property type="term" value="C:plasma membrane"/>
    <property type="evidence" value="ECO:0007669"/>
    <property type="project" value="UniProtKB-SubCell"/>
</dbReference>
<evidence type="ECO:0000256" key="1">
    <source>
        <dbReference type="ARBA" id="ARBA00004651"/>
    </source>
</evidence>
<evidence type="ECO:0000256" key="4">
    <source>
        <dbReference type="ARBA" id="ARBA00022989"/>
    </source>
</evidence>
<dbReference type="RefSeq" id="WP_166851141.1">
    <property type="nucleotide sequence ID" value="NZ_JAAONY010000001.1"/>
</dbReference>
<comment type="subcellular location">
    <subcellularLocation>
        <location evidence="1">Cell membrane</location>
        <topology evidence="1">Multi-pass membrane protein</topology>
    </subcellularLocation>
</comment>
<evidence type="ECO:0000313" key="7">
    <source>
        <dbReference type="EMBL" id="MBB6520477.1"/>
    </source>
</evidence>
<keyword evidence="8" id="KW-1185">Reference proteome</keyword>
<proteinExistence type="predicted"/>
<protein>
    <submittedName>
        <fullName evidence="7">Holin-like protein</fullName>
    </submittedName>
</protein>
<dbReference type="PANTHER" id="PTHR33931:SF2">
    <property type="entry name" value="HOLIN-LIKE PROTEIN CIDA"/>
    <property type="match status" value="1"/>
</dbReference>
<dbReference type="InParanoid" id="A0A7X0JQW1"/>
<keyword evidence="2" id="KW-1003">Cell membrane</keyword>